<reference evidence="4" key="1">
    <citation type="submission" date="2024-04" db="EMBL/GenBank/DDBJ databases">
        <title>Salinicola lusitanus LLJ914,a marine bacterium isolated from the Okinawa Trough.</title>
        <authorList>
            <person name="Li J."/>
        </authorList>
    </citation>
    <scope>NUCLEOTIDE SEQUENCE [LARGE SCALE GENOMIC DNA]</scope>
</reference>
<proteinExistence type="predicted"/>
<evidence type="ECO:0000256" key="2">
    <source>
        <dbReference type="SAM" id="Phobius"/>
    </source>
</evidence>
<organism evidence="3 4">
    <name type="scientific">Mugilogobius chulae</name>
    <name type="common">yellowstripe goby</name>
    <dbReference type="NCBI Taxonomy" id="88201"/>
    <lineage>
        <taxon>Eukaryota</taxon>
        <taxon>Metazoa</taxon>
        <taxon>Chordata</taxon>
        <taxon>Craniata</taxon>
        <taxon>Vertebrata</taxon>
        <taxon>Euteleostomi</taxon>
        <taxon>Actinopterygii</taxon>
        <taxon>Neopterygii</taxon>
        <taxon>Teleostei</taxon>
        <taxon>Neoteleostei</taxon>
        <taxon>Acanthomorphata</taxon>
        <taxon>Gobiaria</taxon>
        <taxon>Gobiiformes</taxon>
        <taxon>Gobioidei</taxon>
        <taxon>Gobiidae</taxon>
        <taxon>Gobionellinae</taxon>
        <taxon>Mugilogobius</taxon>
    </lineage>
</organism>
<keyword evidence="2" id="KW-0472">Membrane</keyword>
<evidence type="ECO:0000313" key="4">
    <source>
        <dbReference type="Proteomes" id="UP001460270"/>
    </source>
</evidence>
<feature type="region of interest" description="Disordered" evidence="1">
    <location>
        <begin position="120"/>
        <end position="139"/>
    </location>
</feature>
<evidence type="ECO:0000313" key="3">
    <source>
        <dbReference type="EMBL" id="KAK7895360.1"/>
    </source>
</evidence>
<comment type="caution">
    <text evidence="3">The sequence shown here is derived from an EMBL/GenBank/DDBJ whole genome shotgun (WGS) entry which is preliminary data.</text>
</comment>
<protein>
    <submittedName>
        <fullName evidence="3">Uncharacterized protein</fullName>
    </submittedName>
</protein>
<evidence type="ECO:0000256" key="1">
    <source>
        <dbReference type="SAM" id="MobiDB-lite"/>
    </source>
</evidence>
<sequence length="139" mass="15607">MTPEQHTDYTFLAARTVPGCVQPDIVIQEQEAVSEQERACLLLLLFLLLLLKWNLFVSLPWSLVVNNADVGSRHAQRRRVQGWSIMTMTANWVANGASLEDCHSNIFSLVRYYTGKTHTTRAESEQQGGRGKSRSGGPF</sequence>
<keyword evidence="4" id="KW-1185">Reference proteome</keyword>
<dbReference type="AlphaFoldDB" id="A0AAW0NBQ9"/>
<gene>
    <name evidence="3" type="ORF">WMY93_020685</name>
</gene>
<accession>A0AAW0NBQ9</accession>
<dbReference type="EMBL" id="JBBPFD010000015">
    <property type="protein sequence ID" value="KAK7895360.1"/>
    <property type="molecule type" value="Genomic_DNA"/>
</dbReference>
<name>A0AAW0NBQ9_9GOBI</name>
<feature type="transmembrane region" description="Helical" evidence="2">
    <location>
        <begin position="40"/>
        <end position="63"/>
    </location>
</feature>
<keyword evidence="2" id="KW-1133">Transmembrane helix</keyword>
<keyword evidence="2" id="KW-0812">Transmembrane</keyword>
<dbReference type="Proteomes" id="UP001460270">
    <property type="component" value="Unassembled WGS sequence"/>
</dbReference>